<evidence type="ECO:0000313" key="3">
    <source>
        <dbReference type="EMBL" id="PYF04786.1"/>
    </source>
</evidence>
<proteinExistence type="predicted"/>
<dbReference type="PROSITE" id="PS50222">
    <property type="entry name" value="EF_HAND_2"/>
    <property type="match status" value="1"/>
</dbReference>
<dbReference type="SMART" id="SM00054">
    <property type="entry name" value="EFh"/>
    <property type="match status" value="2"/>
</dbReference>
<dbReference type="PROSITE" id="PS00018">
    <property type="entry name" value="EF_HAND_1"/>
    <property type="match status" value="1"/>
</dbReference>
<organism evidence="3 4">
    <name type="scientific">Rhodopseudomonas faecalis</name>
    <dbReference type="NCBI Taxonomy" id="99655"/>
    <lineage>
        <taxon>Bacteria</taxon>
        <taxon>Pseudomonadati</taxon>
        <taxon>Pseudomonadota</taxon>
        <taxon>Alphaproteobacteria</taxon>
        <taxon>Hyphomicrobiales</taxon>
        <taxon>Nitrobacteraceae</taxon>
        <taxon>Rhodopseudomonas</taxon>
    </lineage>
</organism>
<feature type="compositionally biased region" description="Low complexity" evidence="1">
    <location>
        <begin position="34"/>
        <end position="49"/>
    </location>
</feature>
<evidence type="ECO:0000259" key="2">
    <source>
        <dbReference type="PROSITE" id="PS50222"/>
    </source>
</evidence>
<dbReference type="AlphaFoldDB" id="A0A318TJ99"/>
<comment type="caution">
    <text evidence="3">The sequence shown here is derived from an EMBL/GenBank/DDBJ whole genome shotgun (WGS) entry which is preliminary data.</text>
</comment>
<dbReference type="Proteomes" id="UP000248148">
    <property type="component" value="Unassembled WGS sequence"/>
</dbReference>
<dbReference type="EMBL" id="QJTI01000002">
    <property type="protein sequence ID" value="PYF04786.1"/>
    <property type="molecule type" value="Genomic_DNA"/>
</dbReference>
<reference evidence="3 4" key="1">
    <citation type="submission" date="2018-06" db="EMBL/GenBank/DDBJ databases">
        <title>Genomic Encyclopedia of Archaeal and Bacterial Type Strains, Phase II (KMG-II): from individual species to whole genera.</title>
        <authorList>
            <person name="Goeker M."/>
        </authorList>
    </citation>
    <scope>NUCLEOTIDE SEQUENCE [LARGE SCALE GENOMIC DNA]</scope>
    <source>
        <strain evidence="3 4">JCM 11668</strain>
    </source>
</reference>
<protein>
    <submittedName>
        <fullName evidence="3">EF hand domain-containing protein</fullName>
    </submittedName>
</protein>
<dbReference type="Pfam" id="PF13499">
    <property type="entry name" value="EF-hand_7"/>
    <property type="match status" value="1"/>
</dbReference>
<dbReference type="InterPro" id="IPR018247">
    <property type="entry name" value="EF_Hand_1_Ca_BS"/>
</dbReference>
<sequence length="246" mass="25329">MLPAFIAASSALDLLNSLTSSSSKQSRQARDTSFDLPSSSSASKSPFSDTETPWGRGNSGQSQLLSSSTMTSLFSLQSEQANLSHSTDSSRASPLKKLFAMLDGNSDGAISKSEFEDKLGAGGTNLANADKVFGKLDKDGDGALSLDELSVVMKGKGHHHPSFEGQGNADAVMRGLQGASTATTQNSDGSSTTTVSYADGSKVTMTSAASSASSAATSSYNYVEQLIQRQSNAILAQNASTLSLSA</sequence>
<keyword evidence="4" id="KW-1185">Reference proteome</keyword>
<dbReference type="InterPro" id="IPR011992">
    <property type="entry name" value="EF-hand-dom_pair"/>
</dbReference>
<evidence type="ECO:0000313" key="4">
    <source>
        <dbReference type="Proteomes" id="UP000248148"/>
    </source>
</evidence>
<feature type="region of interest" description="Disordered" evidence="1">
    <location>
        <begin position="19"/>
        <end position="64"/>
    </location>
</feature>
<accession>A0A318TJ99</accession>
<dbReference type="RefSeq" id="WP_110779462.1">
    <property type="nucleotide sequence ID" value="NZ_QJTI01000002.1"/>
</dbReference>
<evidence type="ECO:0000256" key="1">
    <source>
        <dbReference type="SAM" id="MobiDB-lite"/>
    </source>
</evidence>
<dbReference type="CDD" id="cd00051">
    <property type="entry name" value="EFh"/>
    <property type="match status" value="1"/>
</dbReference>
<feature type="domain" description="EF-hand" evidence="2">
    <location>
        <begin position="124"/>
        <end position="159"/>
    </location>
</feature>
<dbReference type="OrthoDB" id="8265789at2"/>
<name>A0A318TJ99_9BRAD</name>
<gene>
    <name evidence="3" type="ORF">BJ122_10211</name>
</gene>
<dbReference type="GO" id="GO:0005509">
    <property type="term" value="F:calcium ion binding"/>
    <property type="evidence" value="ECO:0007669"/>
    <property type="project" value="InterPro"/>
</dbReference>
<dbReference type="SUPFAM" id="SSF47473">
    <property type="entry name" value="EF-hand"/>
    <property type="match status" value="1"/>
</dbReference>
<dbReference type="InterPro" id="IPR002048">
    <property type="entry name" value="EF_hand_dom"/>
</dbReference>
<dbReference type="Gene3D" id="1.10.238.10">
    <property type="entry name" value="EF-hand"/>
    <property type="match status" value="1"/>
</dbReference>